<keyword evidence="3" id="KW-1185">Reference proteome</keyword>
<dbReference type="Proteomes" id="UP001152622">
    <property type="component" value="Chromosome 18"/>
</dbReference>
<proteinExistence type="predicted"/>
<comment type="caution">
    <text evidence="2">The sequence shown here is derived from an EMBL/GenBank/DDBJ whole genome shotgun (WGS) entry which is preliminary data.</text>
</comment>
<sequence length="121" mass="13376">MPAALQRKTLQVGAASRFKDGVCSCRSCQTDSAALRLEIRRLRHNGTERTMERPLPSPGRAVDGGVRVRGNERRVPPRLERESGRLRSSRDPGGFFAISRLSFGGGNRSRALTASSWPIRM</sequence>
<evidence type="ECO:0000256" key="1">
    <source>
        <dbReference type="SAM" id="MobiDB-lite"/>
    </source>
</evidence>
<accession>A0A9Q1EFH6</accession>
<evidence type="ECO:0000313" key="2">
    <source>
        <dbReference type="EMBL" id="KAJ8337839.1"/>
    </source>
</evidence>
<organism evidence="2 3">
    <name type="scientific">Synaphobranchus kaupii</name>
    <name type="common">Kaup's arrowtooth eel</name>
    <dbReference type="NCBI Taxonomy" id="118154"/>
    <lineage>
        <taxon>Eukaryota</taxon>
        <taxon>Metazoa</taxon>
        <taxon>Chordata</taxon>
        <taxon>Craniata</taxon>
        <taxon>Vertebrata</taxon>
        <taxon>Euteleostomi</taxon>
        <taxon>Actinopterygii</taxon>
        <taxon>Neopterygii</taxon>
        <taxon>Teleostei</taxon>
        <taxon>Anguilliformes</taxon>
        <taxon>Synaphobranchidae</taxon>
        <taxon>Synaphobranchus</taxon>
    </lineage>
</organism>
<dbReference type="AlphaFoldDB" id="A0A9Q1EFH6"/>
<feature type="compositionally biased region" description="Basic and acidic residues" evidence="1">
    <location>
        <begin position="69"/>
        <end position="90"/>
    </location>
</feature>
<feature type="region of interest" description="Disordered" evidence="1">
    <location>
        <begin position="45"/>
        <end position="92"/>
    </location>
</feature>
<name>A0A9Q1EFH6_SYNKA</name>
<reference evidence="2" key="1">
    <citation type="journal article" date="2023" name="Science">
        <title>Genome structures resolve the early diversification of teleost fishes.</title>
        <authorList>
            <person name="Parey E."/>
            <person name="Louis A."/>
            <person name="Montfort J."/>
            <person name="Bouchez O."/>
            <person name="Roques C."/>
            <person name="Iampietro C."/>
            <person name="Lluch J."/>
            <person name="Castinel A."/>
            <person name="Donnadieu C."/>
            <person name="Desvignes T."/>
            <person name="Floi Bucao C."/>
            <person name="Jouanno E."/>
            <person name="Wen M."/>
            <person name="Mejri S."/>
            <person name="Dirks R."/>
            <person name="Jansen H."/>
            <person name="Henkel C."/>
            <person name="Chen W.J."/>
            <person name="Zahm M."/>
            <person name="Cabau C."/>
            <person name="Klopp C."/>
            <person name="Thompson A.W."/>
            <person name="Robinson-Rechavi M."/>
            <person name="Braasch I."/>
            <person name="Lecointre G."/>
            <person name="Bobe J."/>
            <person name="Postlethwait J.H."/>
            <person name="Berthelot C."/>
            <person name="Roest Crollius H."/>
            <person name="Guiguen Y."/>
        </authorList>
    </citation>
    <scope>NUCLEOTIDE SEQUENCE</scope>
    <source>
        <strain evidence="2">WJC10195</strain>
    </source>
</reference>
<gene>
    <name evidence="2" type="ORF">SKAU_G00368050</name>
</gene>
<dbReference type="EMBL" id="JAINUF010000018">
    <property type="protein sequence ID" value="KAJ8337839.1"/>
    <property type="molecule type" value="Genomic_DNA"/>
</dbReference>
<evidence type="ECO:0000313" key="3">
    <source>
        <dbReference type="Proteomes" id="UP001152622"/>
    </source>
</evidence>
<protein>
    <submittedName>
        <fullName evidence="2">Uncharacterized protein</fullName>
    </submittedName>
</protein>